<organism evidence="1 2">
    <name type="scientific">Brachionus plicatilis</name>
    <name type="common">Marine rotifer</name>
    <name type="synonym">Brachionus muelleri</name>
    <dbReference type="NCBI Taxonomy" id="10195"/>
    <lineage>
        <taxon>Eukaryota</taxon>
        <taxon>Metazoa</taxon>
        <taxon>Spiralia</taxon>
        <taxon>Gnathifera</taxon>
        <taxon>Rotifera</taxon>
        <taxon>Eurotatoria</taxon>
        <taxon>Monogononta</taxon>
        <taxon>Pseudotrocha</taxon>
        <taxon>Ploima</taxon>
        <taxon>Brachionidae</taxon>
        <taxon>Brachionus</taxon>
    </lineage>
</organism>
<comment type="caution">
    <text evidence="1">The sequence shown here is derived from an EMBL/GenBank/DDBJ whole genome shotgun (WGS) entry which is preliminary data.</text>
</comment>
<evidence type="ECO:0000313" key="2">
    <source>
        <dbReference type="Proteomes" id="UP000276133"/>
    </source>
</evidence>
<accession>A0A3M7RUF5</accession>
<reference evidence="1 2" key="1">
    <citation type="journal article" date="2018" name="Sci. Rep.">
        <title>Genomic signatures of local adaptation to the degree of environmental predictability in rotifers.</title>
        <authorList>
            <person name="Franch-Gras L."/>
            <person name="Hahn C."/>
            <person name="Garcia-Roger E.M."/>
            <person name="Carmona M.J."/>
            <person name="Serra M."/>
            <person name="Gomez A."/>
        </authorList>
    </citation>
    <scope>NUCLEOTIDE SEQUENCE [LARGE SCALE GENOMIC DNA]</scope>
    <source>
        <strain evidence="1">HYR1</strain>
    </source>
</reference>
<sequence>MAIVEVFFDCCQIWLSKLDIRLNYDLFAYEMLNSETKRKNKFHVKILVIKFGVEFRITKEFASSLCSISDKKIFKNKLMRNLICIKVCLILHILKYSKYFSIYFPKKFVIITIPNLISKLSEFMNVSL</sequence>
<dbReference type="Proteomes" id="UP000276133">
    <property type="component" value="Unassembled WGS sequence"/>
</dbReference>
<evidence type="ECO:0000313" key="1">
    <source>
        <dbReference type="EMBL" id="RNA27079.1"/>
    </source>
</evidence>
<dbReference type="EMBL" id="REGN01002603">
    <property type="protein sequence ID" value="RNA27079.1"/>
    <property type="molecule type" value="Genomic_DNA"/>
</dbReference>
<keyword evidence="2" id="KW-1185">Reference proteome</keyword>
<proteinExistence type="predicted"/>
<name>A0A3M7RUF5_BRAPC</name>
<protein>
    <submittedName>
        <fullName evidence="1">Uncharacterized protein</fullName>
    </submittedName>
</protein>
<dbReference type="AlphaFoldDB" id="A0A3M7RUF5"/>
<gene>
    <name evidence="1" type="ORF">BpHYR1_001955</name>
</gene>